<feature type="transmembrane region" description="Helical" evidence="9">
    <location>
        <begin position="321"/>
        <end position="338"/>
    </location>
</feature>
<dbReference type="GO" id="GO:0010312">
    <property type="term" value="P:detoxification of zinc ion"/>
    <property type="evidence" value="ECO:0007669"/>
    <property type="project" value="TreeGrafter"/>
</dbReference>
<feature type="transmembrane region" description="Helical" evidence="9">
    <location>
        <begin position="248"/>
        <end position="267"/>
    </location>
</feature>
<dbReference type="Pfam" id="PF01545">
    <property type="entry name" value="Cation_efflux"/>
    <property type="match status" value="1"/>
</dbReference>
<feature type="region of interest" description="Disordered" evidence="8">
    <location>
        <begin position="346"/>
        <end position="374"/>
    </location>
</feature>
<comment type="similarity">
    <text evidence="2">Belongs to the cation diffusion facilitator (CDF) transporter (TC 2.A.4) family. SLC30A subfamily.</text>
</comment>
<dbReference type="Gene3D" id="1.20.1510.10">
    <property type="entry name" value="Cation efflux protein transmembrane domain"/>
    <property type="match status" value="1"/>
</dbReference>
<dbReference type="InterPro" id="IPR058533">
    <property type="entry name" value="Cation_efflux_TM"/>
</dbReference>
<feature type="domain" description="LITAF" evidence="10">
    <location>
        <begin position="72"/>
        <end position="158"/>
    </location>
</feature>
<comment type="subcellular location">
    <subcellularLocation>
        <location evidence="1">Membrane</location>
        <topology evidence="1">Multi-pass membrane protein</topology>
    </subcellularLocation>
</comment>
<evidence type="ECO:0000256" key="2">
    <source>
        <dbReference type="ARBA" id="ARBA00008873"/>
    </source>
</evidence>
<feature type="transmembrane region" description="Helical" evidence="9">
    <location>
        <begin position="217"/>
        <end position="236"/>
    </location>
</feature>
<feature type="compositionally biased region" description="Low complexity" evidence="8">
    <location>
        <begin position="31"/>
        <end position="40"/>
    </location>
</feature>
<keyword evidence="4 9" id="KW-0812">Transmembrane</keyword>
<evidence type="ECO:0000256" key="8">
    <source>
        <dbReference type="SAM" id="MobiDB-lite"/>
    </source>
</evidence>
<evidence type="ECO:0000259" key="10">
    <source>
        <dbReference type="PROSITE" id="PS51837"/>
    </source>
</evidence>
<dbReference type="InterPro" id="IPR027470">
    <property type="entry name" value="Cation_efflux_CTD"/>
</dbReference>
<keyword evidence="7 9" id="KW-0472">Membrane</keyword>
<evidence type="ECO:0000256" key="6">
    <source>
        <dbReference type="ARBA" id="ARBA00022989"/>
    </source>
</evidence>
<dbReference type="SMART" id="SM00714">
    <property type="entry name" value="LITAF"/>
    <property type="match status" value="1"/>
</dbReference>
<proteinExistence type="inferred from homology"/>
<evidence type="ECO:0000256" key="7">
    <source>
        <dbReference type="ARBA" id="ARBA00023136"/>
    </source>
</evidence>
<dbReference type="SUPFAM" id="SSF161111">
    <property type="entry name" value="Cation efflux protein transmembrane domain-like"/>
    <property type="match status" value="1"/>
</dbReference>
<feature type="transmembrane region" description="Helical" evidence="9">
    <location>
        <begin position="109"/>
        <end position="134"/>
    </location>
</feature>
<keyword evidence="6 9" id="KW-1133">Transmembrane helix</keyword>
<dbReference type="GO" id="GO:0016020">
    <property type="term" value="C:membrane"/>
    <property type="evidence" value="ECO:0007669"/>
    <property type="project" value="UniProtKB-SubCell"/>
</dbReference>
<feature type="transmembrane region" description="Helical" evidence="9">
    <location>
        <begin position="422"/>
        <end position="446"/>
    </location>
</feature>
<dbReference type="EMBL" id="JAUCMV010000005">
    <property type="protein sequence ID" value="KAK0396914.1"/>
    <property type="molecule type" value="Genomic_DNA"/>
</dbReference>
<feature type="transmembrane region" description="Helical" evidence="9">
    <location>
        <begin position="458"/>
        <end position="479"/>
    </location>
</feature>
<dbReference type="Proteomes" id="UP001175271">
    <property type="component" value="Unassembled WGS sequence"/>
</dbReference>
<keyword evidence="3" id="KW-0813">Transport</keyword>
<feature type="transmembrane region" description="Helical" evidence="9">
    <location>
        <begin position="279"/>
        <end position="301"/>
    </location>
</feature>
<dbReference type="Pfam" id="PF10601">
    <property type="entry name" value="zf-LITAF-like"/>
    <property type="match status" value="1"/>
</dbReference>
<reference evidence="11" key="1">
    <citation type="submission" date="2023-06" db="EMBL/GenBank/DDBJ databases">
        <title>Genomic analysis of the entomopathogenic nematode Steinernema hermaphroditum.</title>
        <authorList>
            <person name="Schwarz E.M."/>
            <person name="Heppert J.K."/>
            <person name="Baniya A."/>
            <person name="Schwartz H.T."/>
            <person name="Tan C.-H."/>
            <person name="Antoshechkin I."/>
            <person name="Sternberg P.W."/>
            <person name="Goodrich-Blair H."/>
            <person name="Dillman A.R."/>
        </authorList>
    </citation>
    <scope>NUCLEOTIDE SEQUENCE</scope>
    <source>
        <strain evidence="11">PS9179</strain>
        <tissue evidence="11">Whole animal</tissue>
    </source>
</reference>
<accession>A0AA39H176</accession>
<dbReference type="InterPro" id="IPR027469">
    <property type="entry name" value="Cation_efflux_TMD_sf"/>
</dbReference>
<gene>
    <name evidence="11" type="ORF">QR680_001909</name>
</gene>
<feature type="compositionally biased region" description="Basic and acidic residues" evidence="8">
    <location>
        <begin position="186"/>
        <end position="201"/>
    </location>
</feature>
<evidence type="ECO:0000256" key="5">
    <source>
        <dbReference type="ARBA" id="ARBA00022833"/>
    </source>
</evidence>
<feature type="region of interest" description="Disordered" evidence="8">
    <location>
        <begin position="1"/>
        <end position="71"/>
    </location>
</feature>
<evidence type="ECO:0000256" key="3">
    <source>
        <dbReference type="ARBA" id="ARBA00022448"/>
    </source>
</evidence>
<keyword evidence="5" id="KW-0862">Zinc</keyword>
<evidence type="ECO:0000256" key="1">
    <source>
        <dbReference type="ARBA" id="ARBA00004141"/>
    </source>
</evidence>
<dbReference type="NCBIfam" id="TIGR01297">
    <property type="entry name" value="CDF"/>
    <property type="match status" value="1"/>
</dbReference>
<dbReference type="PANTHER" id="PTHR45820">
    <property type="entry name" value="FI23527P1"/>
    <property type="match status" value="1"/>
</dbReference>
<comment type="caution">
    <text evidence="11">The sequence shown here is derived from an EMBL/GenBank/DDBJ whole genome shotgun (WGS) entry which is preliminary data.</text>
</comment>
<dbReference type="PROSITE" id="PS51837">
    <property type="entry name" value="LITAF"/>
    <property type="match status" value="1"/>
</dbReference>
<evidence type="ECO:0000256" key="4">
    <source>
        <dbReference type="ARBA" id="ARBA00022692"/>
    </source>
</evidence>
<sequence>MSAPSDNTSPPPYELASDPTKYSSVPPSHPYGPYQPQQSNYPPPPLHQQPMQNNYSNPPPPIPPSPVNIPSNPVPTTIHVLRLGPRPMSMACPNCNQPIVTRTTPNAGLLTFLLSLGLVLIGCFMGCCLIPFCIEDCQSAAMIRRIRVDSIRLSWISSAHNSTTASKYFNGHVPTDQSWDMACSSKEQKPDGDRGDSDGHGHGHSHSPCSVSRGTKLLIMISMTFLFFIVEMVFGYMSNSMALVADSFHMLSDVMALGIGFVCLKIAERNTKKNTFGWVRAEVLGALVNGVFLLALCFSIFVESITRLVEPHKLHDPLKVLVVGVIGLVINVIGLLMFHGHAHSHGPDPSSVQSELENNLRRKTPGPSVDGGEGQSLIVDQDRAIAELKQDFEAAEDTLITGPKKVKQKKAEGDGHLNMRGVFLHVASDAIGSVIVIITATIALYAPDSSGWNVAKKYMDPCLSIFMVILMTCTTLPLVRETALILLQTTPKFVNIEDIKNQLLKINGIVAVHEFHVWRLVGERIIATLHIRFVSLKDYLSAAEQIRTLFHDNSIHSATIQPEFAEMNELSGSESTECAFACSPSNCNIPDVSCCKKKAAGEVVQASGRSTS</sequence>
<dbReference type="PANTHER" id="PTHR45820:SF4">
    <property type="entry name" value="ZINC TRANSPORTER 63C, ISOFORM F"/>
    <property type="match status" value="1"/>
</dbReference>
<feature type="compositionally biased region" description="Pro residues" evidence="8">
    <location>
        <begin position="57"/>
        <end position="67"/>
    </location>
</feature>
<evidence type="ECO:0000313" key="12">
    <source>
        <dbReference type="Proteomes" id="UP001175271"/>
    </source>
</evidence>
<dbReference type="GO" id="GO:0006882">
    <property type="term" value="P:intracellular zinc ion homeostasis"/>
    <property type="evidence" value="ECO:0007669"/>
    <property type="project" value="TreeGrafter"/>
</dbReference>
<protein>
    <recommendedName>
        <fullName evidence="10">LITAF domain-containing protein</fullName>
    </recommendedName>
</protein>
<feature type="region of interest" description="Disordered" evidence="8">
    <location>
        <begin position="183"/>
        <end position="210"/>
    </location>
</feature>
<evidence type="ECO:0000313" key="11">
    <source>
        <dbReference type="EMBL" id="KAK0396914.1"/>
    </source>
</evidence>
<evidence type="ECO:0000256" key="9">
    <source>
        <dbReference type="SAM" id="Phobius"/>
    </source>
</evidence>
<dbReference type="InterPro" id="IPR006629">
    <property type="entry name" value="LITAF"/>
</dbReference>
<dbReference type="Pfam" id="PF16916">
    <property type="entry name" value="ZT_dimer"/>
    <property type="match status" value="1"/>
</dbReference>
<name>A0AA39H176_9BILA</name>
<dbReference type="AlphaFoldDB" id="A0AA39H176"/>
<dbReference type="InterPro" id="IPR002524">
    <property type="entry name" value="Cation_efflux"/>
</dbReference>
<dbReference type="GO" id="GO:0005385">
    <property type="term" value="F:zinc ion transmembrane transporter activity"/>
    <property type="evidence" value="ECO:0007669"/>
    <property type="project" value="TreeGrafter"/>
</dbReference>
<keyword evidence="12" id="KW-1185">Reference proteome</keyword>
<organism evidence="11 12">
    <name type="scientific">Steinernema hermaphroditum</name>
    <dbReference type="NCBI Taxonomy" id="289476"/>
    <lineage>
        <taxon>Eukaryota</taxon>
        <taxon>Metazoa</taxon>
        <taxon>Ecdysozoa</taxon>
        <taxon>Nematoda</taxon>
        <taxon>Chromadorea</taxon>
        <taxon>Rhabditida</taxon>
        <taxon>Tylenchina</taxon>
        <taxon>Panagrolaimomorpha</taxon>
        <taxon>Strongyloidoidea</taxon>
        <taxon>Steinernematidae</taxon>
        <taxon>Steinernema</taxon>
    </lineage>
</organism>